<accession>F9P5B4</accession>
<keyword evidence="1" id="KW-0804">Transcription</keyword>
<protein>
    <submittedName>
        <fullName evidence="1">DNA-directed RNA polymerase, beta subunit</fullName>
    </submittedName>
</protein>
<sequence length="43" mass="4721">MAVLLFGLILFAVGLVVGYGGKDPWSILSLDKWHTIISKFTGR</sequence>
<reference evidence="1 2" key="1">
    <citation type="submission" date="2011-06" db="EMBL/GenBank/DDBJ databases">
        <authorList>
            <person name="Harkins D.M."/>
            <person name="Madupu R."/>
            <person name="Durkin A.S."/>
            <person name="Torralba M."/>
            <person name="Methe B."/>
            <person name="Sutton G.G."/>
            <person name="Nelson K.E."/>
        </authorList>
    </citation>
    <scope>NUCLEOTIDE SEQUENCE [LARGE SCALE GENOMIC DNA]</scope>
    <source>
        <strain evidence="1 2">SK1060</strain>
    </source>
</reference>
<dbReference type="GO" id="GO:0000428">
    <property type="term" value="C:DNA-directed RNA polymerase complex"/>
    <property type="evidence" value="ECO:0007669"/>
    <property type="project" value="UniProtKB-KW"/>
</dbReference>
<proteinExistence type="predicted"/>
<dbReference type="EMBL" id="AFUP01000001">
    <property type="protein sequence ID" value="EGV10731.1"/>
    <property type="molecule type" value="Genomic_DNA"/>
</dbReference>
<name>F9P5B4_STRCV</name>
<dbReference type="AlphaFoldDB" id="F9P5B4"/>
<dbReference type="InterPro" id="IPR024596">
    <property type="entry name" value="RNApol_su_b/EpuA"/>
</dbReference>
<evidence type="ECO:0000313" key="2">
    <source>
        <dbReference type="Proteomes" id="UP000003287"/>
    </source>
</evidence>
<dbReference type="Proteomes" id="UP000003287">
    <property type="component" value="Unassembled WGS sequence"/>
</dbReference>
<keyword evidence="1" id="KW-0240">DNA-directed RNA polymerase</keyword>
<organism evidence="1 2">
    <name type="scientific">Streptococcus constellatus subsp. pharyngis SK1060 = CCUG 46377</name>
    <dbReference type="NCBI Taxonomy" id="1035184"/>
    <lineage>
        <taxon>Bacteria</taxon>
        <taxon>Bacillati</taxon>
        <taxon>Bacillota</taxon>
        <taxon>Bacilli</taxon>
        <taxon>Lactobacillales</taxon>
        <taxon>Streptococcaceae</taxon>
        <taxon>Streptococcus</taxon>
        <taxon>Streptococcus anginosus group</taxon>
    </lineage>
</organism>
<gene>
    <name evidence="1" type="ORF">HMPREF1042_0666</name>
</gene>
<dbReference type="Pfam" id="PF11772">
    <property type="entry name" value="EpuA"/>
    <property type="match status" value="1"/>
</dbReference>
<evidence type="ECO:0000313" key="1">
    <source>
        <dbReference type="EMBL" id="EGV10731.1"/>
    </source>
</evidence>